<dbReference type="PANTHER" id="PTHR32332:SF18">
    <property type="entry name" value="2-NITROPROPANE DIOXYGENASE"/>
    <property type="match status" value="1"/>
</dbReference>
<dbReference type="RefSeq" id="WP_015560474.1">
    <property type="nucleotide sequence ID" value="NZ_CABIYH010000002.1"/>
</dbReference>
<dbReference type="Proteomes" id="UP000284465">
    <property type="component" value="Unassembled WGS sequence"/>
</dbReference>
<evidence type="ECO:0000256" key="1">
    <source>
        <dbReference type="ARBA" id="ARBA00003535"/>
    </source>
</evidence>
<dbReference type="SUPFAM" id="SSF51412">
    <property type="entry name" value="Inosine monophosphate dehydrogenase (IMPDH)"/>
    <property type="match status" value="1"/>
</dbReference>
<reference evidence="11 12" key="2">
    <citation type="submission" date="2018-08" db="EMBL/GenBank/DDBJ databases">
        <title>A genome reference for cultivated species of the human gut microbiota.</title>
        <authorList>
            <person name="Zou Y."/>
            <person name="Xue W."/>
            <person name="Luo G."/>
        </authorList>
    </citation>
    <scope>NUCLEOTIDE SEQUENCE [LARGE SCALE GENOMIC DNA]</scope>
    <source>
        <strain evidence="9 12">AF31-21AC</strain>
        <strain evidence="8 11">AM37-1AC</strain>
        <strain evidence="7 13">AM43-11</strain>
    </source>
</reference>
<dbReference type="Pfam" id="PF03060">
    <property type="entry name" value="NMO"/>
    <property type="match status" value="1"/>
</dbReference>
<keyword evidence="4" id="KW-0288">FMN</keyword>
<evidence type="ECO:0000256" key="3">
    <source>
        <dbReference type="ARBA" id="ARBA00022630"/>
    </source>
</evidence>
<dbReference type="AlphaFoldDB" id="A0A173R9Q1"/>
<dbReference type="InterPro" id="IPR013785">
    <property type="entry name" value="Aldolase_TIM"/>
</dbReference>
<evidence type="ECO:0000313" key="13">
    <source>
        <dbReference type="Proteomes" id="UP000284465"/>
    </source>
</evidence>
<keyword evidence="7" id="KW-0503">Monooxygenase</keyword>
<keyword evidence="3" id="KW-0285">Flavoprotein</keyword>
<dbReference type="Proteomes" id="UP000283513">
    <property type="component" value="Unassembled WGS sequence"/>
</dbReference>
<dbReference type="EMBL" id="QRQN01000001">
    <property type="protein sequence ID" value="RHN11907.1"/>
    <property type="molecule type" value="Genomic_DNA"/>
</dbReference>
<dbReference type="STRING" id="166486.ERS852572_00228"/>
<evidence type="ECO:0000256" key="5">
    <source>
        <dbReference type="ARBA" id="ARBA00023002"/>
    </source>
</evidence>
<dbReference type="CDD" id="cd04730">
    <property type="entry name" value="NPD_like"/>
    <property type="match status" value="1"/>
</dbReference>
<evidence type="ECO:0000313" key="10">
    <source>
        <dbReference type="Proteomes" id="UP000095350"/>
    </source>
</evidence>
<gene>
    <name evidence="8" type="ORF">DW856_01495</name>
    <name evidence="7" type="ORF">DW927_02435</name>
    <name evidence="9" type="ORF">DWZ31_00145</name>
    <name evidence="6" type="ORF">ERS852572_00228</name>
</gene>
<evidence type="ECO:0000313" key="9">
    <source>
        <dbReference type="EMBL" id="RHN11907.1"/>
    </source>
</evidence>
<dbReference type="InterPro" id="IPR004136">
    <property type="entry name" value="NMO"/>
</dbReference>
<evidence type="ECO:0000256" key="4">
    <source>
        <dbReference type="ARBA" id="ARBA00022643"/>
    </source>
</evidence>
<reference evidence="6 10" key="1">
    <citation type="submission" date="2015-09" db="EMBL/GenBank/DDBJ databases">
        <authorList>
            <consortium name="Pathogen Informatics"/>
        </authorList>
    </citation>
    <scope>NUCLEOTIDE SEQUENCE [LARGE SCALE GENOMIC DNA]</scope>
    <source>
        <strain evidence="6 10">2789STDY5834960</strain>
    </source>
</reference>
<name>A0A173R9Q1_9FIRM</name>
<dbReference type="GO" id="GO:0018580">
    <property type="term" value="F:nitronate monooxygenase activity"/>
    <property type="evidence" value="ECO:0007669"/>
    <property type="project" value="InterPro"/>
</dbReference>
<evidence type="ECO:0000313" key="12">
    <source>
        <dbReference type="Proteomes" id="UP000283586"/>
    </source>
</evidence>
<dbReference type="EMBL" id="QSHO01000001">
    <property type="protein sequence ID" value="RHC20909.1"/>
    <property type="molecule type" value="Genomic_DNA"/>
</dbReference>
<evidence type="ECO:0000313" key="11">
    <source>
        <dbReference type="Proteomes" id="UP000283513"/>
    </source>
</evidence>
<dbReference type="Proteomes" id="UP000095350">
    <property type="component" value="Unassembled WGS sequence"/>
</dbReference>
<protein>
    <recommendedName>
        <fullName evidence="2">Probable nitronate monooxygenase</fullName>
    </recommendedName>
</protein>
<dbReference type="PANTHER" id="PTHR32332">
    <property type="entry name" value="2-NITROPROPANE DIOXYGENASE"/>
    <property type="match status" value="1"/>
</dbReference>
<dbReference type="OrthoDB" id="9778912at2"/>
<dbReference type="EMBL" id="CYXZ01000002">
    <property type="protein sequence ID" value="CUM74128.1"/>
    <property type="molecule type" value="Genomic_DNA"/>
</dbReference>
<comment type="function">
    <text evidence="1">Nitronate monooxygenase that uses molecular oxygen to catalyze the oxidative denitrification of alkyl nitronates. Acts on propionate 3-nitronate (P3N), the presumed physiological substrate. Probably functions in the detoxification of P3N, a metabolic poison produced by plants and fungi as a defense mechanism.</text>
</comment>
<organism evidence="6 10">
    <name type="scientific">Roseburia intestinalis</name>
    <dbReference type="NCBI Taxonomy" id="166486"/>
    <lineage>
        <taxon>Bacteria</taxon>
        <taxon>Bacillati</taxon>
        <taxon>Bacillota</taxon>
        <taxon>Clostridia</taxon>
        <taxon>Lachnospirales</taxon>
        <taxon>Lachnospiraceae</taxon>
        <taxon>Roseburia</taxon>
    </lineage>
</organism>
<evidence type="ECO:0000313" key="6">
    <source>
        <dbReference type="EMBL" id="CUM74128.1"/>
    </source>
</evidence>
<dbReference type="EMBL" id="QSFP01000002">
    <property type="protein sequence ID" value="RHA69687.1"/>
    <property type="molecule type" value="Genomic_DNA"/>
</dbReference>
<sequence>MKKIFSMNRFEGWNLSLPLIQGGMGVGVSLSGLAGAVASEGGMGVISTAQIGFEEPDFVGNEEACNLRSIRKHIVRAKELASGKGMIAVNVMVALQQYREHVKEAVRAGADAVICGAGLPVDLPELVEAGKAKIAPIVSSRRAAALLLKTWDKKYGRTADFIVTEGPEAGGHLGFSREQLDDISKIRFEEELTGIMEEKKKYEEKYGKQIPVFAAGGIWDASDAKRIEALGADGVQAATRFVATKECDASSGYKKAYVNAKETDVKIIKSPVGMPGRALNNAFIQKTERAPESVERCYHCIKNCKPAQIPYCITQALIRAVHGDVENGLVFCGSNVGKIDRISTVREVIEDLMYEKEVKMP</sequence>
<dbReference type="Proteomes" id="UP000283586">
    <property type="component" value="Unassembled WGS sequence"/>
</dbReference>
<evidence type="ECO:0000313" key="7">
    <source>
        <dbReference type="EMBL" id="RHA69687.1"/>
    </source>
</evidence>
<accession>A0A173R9Q1</accession>
<evidence type="ECO:0000313" key="8">
    <source>
        <dbReference type="EMBL" id="RHC20909.1"/>
    </source>
</evidence>
<proteinExistence type="predicted"/>
<dbReference type="Gene3D" id="3.20.20.70">
    <property type="entry name" value="Aldolase class I"/>
    <property type="match status" value="1"/>
</dbReference>
<keyword evidence="5" id="KW-0560">Oxidoreductase</keyword>
<evidence type="ECO:0000256" key="2">
    <source>
        <dbReference type="ARBA" id="ARBA00013457"/>
    </source>
</evidence>
<dbReference type="PaxDb" id="166486-ERS852572_00228"/>